<dbReference type="AlphaFoldDB" id="A0A939FZN3"/>
<dbReference type="Proteomes" id="UP000664122">
    <property type="component" value="Unassembled WGS sequence"/>
</dbReference>
<dbReference type="EMBL" id="JAFMPP010000004">
    <property type="protein sequence ID" value="MBO0662324.1"/>
    <property type="molecule type" value="Genomic_DNA"/>
</dbReference>
<organism evidence="1 2">
    <name type="scientific">Jiella flava</name>
    <dbReference type="NCBI Taxonomy" id="2816857"/>
    <lineage>
        <taxon>Bacteria</taxon>
        <taxon>Pseudomonadati</taxon>
        <taxon>Pseudomonadota</taxon>
        <taxon>Alphaproteobacteria</taxon>
        <taxon>Hyphomicrobiales</taxon>
        <taxon>Aurantimonadaceae</taxon>
        <taxon>Jiella</taxon>
    </lineage>
</organism>
<gene>
    <name evidence="1" type="ORF">J1C48_07040</name>
</gene>
<comment type="caution">
    <text evidence="1">The sequence shown here is derived from an EMBL/GenBank/DDBJ whole genome shotgun (WGS) entry which is preliminary data.</text>
</comment>
<protein>
    <submittedName>
        <fullName evidence="1">Uncharacterized protein</fullName>
    </submittedName>
</protein>
<dbReference type="RefSeq" id="WP_207257079.1">
    <property type="nucleotide sequence ID" value="NZ_JAFMPP010000004.1"/>
</dbReference>
<evidence type="ECO:0000313" key="1">
    <source>
        <dbReference type="EMBL" id="MBO0662324.1"/>
    </source>
</evidence>
<evidence type="ECO:0000313" key="2">
    <source>
        <dbReference type="Proteomes" id="UP000664122"/>
    </source>
</evidence>
<name>A0A939FZN3_9HYPH</name>
<reference evidence="1" key="1">
    <citation type="submission" date="2021-03" db="EMBL/GenBank/DDBJ databases">
        <title>Whole genome sequence of Jiella sp. CQZ9-1.</title>
        <authorList>
            <person name="Tuo L."/>
        </authorList>
    </citation>
    <scope>NUCLEOTIDE SEQUENCE</scope>
    <source>
        <strain evidence="1">CQZ9-1</strain>
    </source>
</reference>
<keyword evidence="2" id="KW-1185">Reference proteome</keyword>
<accession>A0A939FZN3</accession>
<sequence length="136" mass="14393">MPIQAAQNGDIFEAGEGVQMVEIELALGACDLGEASFEECVRGAAEMVGGELLFAMPADSSFEDASEIAAIHLGEADAGRARIHFVVLNAEGDALRVADRDAVGDRFYGFARAFVGLLSRIRDDLPFGQMEPEGTA</sequence>
<proteinExistence type="predicted"/>